<keyword evidence="1" id="KW-0963">Cytoplasm</keyword>
<dbReference type="GO" id="GO:0016874">
    <property type="term" value="F:ligase activity"/>
    <property type="evidence" value="ECO:0007669"/>
    <property type="project" value="UniProtKB-KW"/>
</dbReference>
<evidence type="ECO:0000256" key="5">
    <source>
        <dbReference type="ARBA" id="ARBA00022840"/>
    </source>
</evidence>
<dbReference type="SUPFAM" id="SSF82697">
    <property type="entry name" value="PurS-like"/>
    <property type="match status" value="1"/>
</dbReference>
<evidence type="ECO:0000313" key="6">
    <source>
        <dbReference type="EMBL" id="SVC17478.1"/>
    </source>
</evidence>
<protein>
    <recommendedName>
        <fullName evidence="7">Phosphoribosylformylglycinamidine synthase, purS protein</fullName>
    </recommendedName>
</protein>
<sequence length="83" mass="9430">MYLAKVYVTLKPTVNDPQGLTVLATLRNLGYTTAADIRVGKYLEVHIDSPDRSMAESQVHEMCRELLSNPVIEEYRFDLEEGN</sequence>
<dbReference type="InterPro" id="IPR003850">
    <property type="entry name" value="PurS"/>
</dbReference>
<dbReference type="EMBL" id="UINC01077394">
    <property type="protein sequence ID" value="SVC17478.1"/>
    <property type="molecule type" value="Genomic_DNA"/>
</dbReference>
<keyword evidence="3" id="KW-0547">Nucleotide-binding</keyword>
<evidence type="ECO:0008006" key="7">
    <source>
        <dbReference type="Google" id="ProtNLM"/>
    </source>
</evidence>
<proteinExistence type="inferred from homology"/>
<evidence type="ECO:0000256" key="3">
    <source>
        <dbReference type="ARBA" id="ARBA00022741"/>
    </source>
</evidence>
<dbReference type="Pfam" id="PF02700">
    <property type="entry name" value="PurS"/>
    <property type="match status" value="1"/>
</dbReference>
<dbReference type="PANTHER" id="PTHR34696">
    <property type="entry name" value="PHOSPHORIBOSYLFORMYLGLYCINAMIDINE SYNTHASE SUBUNIT PURS"/>
    <property type="match status" value="1"/>
</dbReference>
<evidence type="ECO:0000256" key="4">
    <source>
        <dbReference type="ARBA" id="ARBA00022755"/>
    </source>
</evidence>
<dbReference type="HAMAP" id="MF_01926">
    <property type="entry name" value="PurS"/>
    <property type="match status" value="1"/>
</dbReference>
<keyword evidence="5" id="KW-0067">ATP-binding</keyword>
<dbReference type="GO" id="GO:0005524">
    <property type="term" value="F:ATP binding"/>
    <property type="evidence" value="ECO:0007669"/>
    <property type="project" value="UniProtKB-KW"/>
</dbReference>
<organism evidence="6">
    <name type="scientific">marine metagenome</name>
    <dbReference type="NCBI Taxonomy" id="408172"/>
    <lineage>
        <taxon>unclassified sequences</taxon>
        <taxon>metagenomes</taxon>
        <taxon>ecological metagenomes</taxon>
    </lineage>
</organism>
<accession>A0A382JZS9</accession>
<dbReference type="AlphaFoldDB" id="A0A382JZS9"/>
<gene>
    <name evidence="6" type="ORF">METZ01_LOCUS270332</name>
</gene>
<evidence type="ECO:0000256" key="2">
    <source>
        <dbReference type="ARBA" id="ARBA00022598"/>
    </source>
</evidence>
<dbReference type="InterPro" id="IPR036604">
    <property type="entry name" value="PurS-like_sf"/>
</dbReference>
<dbReference type="PANTHER" id="PTHR34696:SF1">
    <property type="entry name" value="PHOSPHORIBOSYLFORMYLGLYCINAMIDINE SYNTHASE SUBUNIT PURS"/>
    <property type="match status" value="1"/>
</dbReference>
<keyword evidence="4" id="KW-0658">Purine biosynthesis</keyword>
<name>A0A382JZS9_9ZZZZ</name>
<evidence type="ECO:0000256" key="1">
    <source>
        <dbReference type="ARBA" id="ARBA00022490"/>
    </source>
</evidence>
<keyword evidence="2" id="KW-0436">Ligase</keyword>
<reference evidence="6" key="1">
    <citation type="submission" date="2018-05" db="EMBL/GenBank/DDBJ databases">
        <authorList>
            <person name="Lanie J.A."/>
            <person name="Ng W.-L."/>
            <person name="Kazmierczak K.M."/>
            <person name="Andrzejewski T.M."/>
            <person name="Davidsen T.M."/>
            <person name="Wayne K.J."/>
            <person name="Tettelin H."/>
            <person name="Glass J.I."/>
            <person name="Rusch D."/>
            <person name="Podicherti R."/>
            <person name="Tsui H.-C.T."/>
            <person name="Winkler M.E."/>
        </authorList>
    </citation>
    <scope>NUCLEOTIDE SEQUENCE</scope>
</reference>
<dbReference type="GO" id="GO:0006164">
    <property type="term" value="P:purine nucleotide biosynthetic process"/>
    <property type="evidence" value="ECO:0007669"/>
    <property type="project" value="UniProtKB-KW"/>
</dbReference>
<dbReference type="Gene3D" id="3.30.1280.10">
    <property type="entry name" value="Phosphoribosylformylglycinamidine synthase subunit PurS"/>
    <property type="match status" value="1"/>
</dbReference>
<dbReference type="NCBIfam" id="TIGR00302">
    <property type="entry name" value="phosphoribosylformylglycinamidine synthase subunit PurS"/>
    <property type="match status" value="1"/>
</dbReference>
<dbReference type="NCBIfam" id="NF004630">
    <property type="entry name" value="PRK05974.1"/>
    <property type="match status" value="1"/>
</dbReference>